<dbReference type="AlphaFoldDB" id="A0AAV0EX16"/>
<keyword evidence="2" id="KW-1185">Reference proteome</keyword>
<gene>
    <name evidence="1" type="ORF">CEPIT_LOCUS28606</name>
</gene>
<name>A0AAV0EX16_9ASTE</name>
<reference evidence="1" key="1">
    <citation type="submission" date="2022-07" db="EMBL/GenBank/DDBJ databases">
        <authorList>
            <person name="Macas J."/>
            <person name="Novak P."/>
            <person name="Neumann P."/>
        </authorList>
    </citation>
    <scope>NUCLEOTIDE SEQUENCE</scope>
</reference>
<comment type="caution">
    <text evidence="1">The sequence shown here is derived from an EMBL/GenBank/DDBJ whole genome shotgun (WGS) entry which is preliminary data.</text>
</comment>
<dbReference type="EMBL" id="CAMAPF010000948">
    <property type="protein sequence ID" value="CAH9127799.1"/>
    <property type="molecule type" value="Genomic_DNA"/>
</dbReference>
<sequence>MAVHFEKLVAITAAERDRDHIFSTFSALIRGLALAMASLPAALKSKVQPCISGYRWLPQKVTPHLHLNPVSPTLFRHVEHLFAGSCTSASAADAAAIFAGGPDGDGEMDG</sequence>
<evidence type="ECO:0000313" key="2">
    <source>
        <dbReference type="Proteomes" id="UP001152523"/>
    </source>
</evidence>
<dbReference type="Proteomes" id="UP001152523">
    <property type="component" value="Unassembled WGS sequence"/>
</dbReference>
<protein>
    <submittedName>
        <fullName evidence="1">Uncharacterized protein</fullName>
    </submittedName>
</protein>
<proteinExistence type="predicted"/>
<accession>A0AAV0EX16</accession>
<organism evidence="1 2">
    <name type="scientific">Cuscuta epithymum</name>
    <dbReference type="NCBI Taxonomy" id="186058"/>
    <lineage>
        <taxon>Eukaryota</taxon>
        <taxon>Viridiplantae</taxon>
        <taxon>Streptophyta</taxon>
        <taxon>Embryophyta</taxon>
        <taxon>Tracheophyta</taxon>
        <taxon>Spermatophyta</taxon>
        <taxon>Magnoliopsida</taxon>
        <taxon>eudicotyledons</taxon>
        <taxon>Gunneridae</taxon>
        <taxon>Pentapetalae</taxon>
        <taxon>asterids</taxon>
        <taxon>lamiids</taxon>
        <taxon>Solanales</taxon>
        <taxon>Convolvulaceae</taxon>
        <taxon>Cuscuteae</taxon>
        <taxon>Cuscuta</taxon>
        <taxon>Cuscuta subgen. Cuscuta</taxon>
    </lineage>
</organism>
<evidence type="ECO:0000313" key="1">
    <source>
        <dbReference type="EMBL" id="CAH9127799.1"/>
    </source>
</evidence>